<feature type="region of interest" description="Disordered" evidence="1">
    <location>
        <begin position="63"/>
        <end position="94"/>
    </location>
</feature>
<evidence type="ECO:0000256" key="1">
    <source>
        <dbReference type="SAM" id="MobiDB-lite"/>
    </source>
</evidence>
<name>A0ABR0BG00_PURLI</name>
<organism evidence="2 3">
    <name type="scientific">Purpureocillium lilacinum</name>
    <name type="common">Paecilomyces lilacinus</name>
    <dbReference type="NCBI Taxonomy" id="33203"/>
    <lineage>
        <taxon>Eukaryota</taxon>
        <taxon>Fungi</taxon>
        <taxon>Dikarya</taxon>
        <taxon>Ascomycota</taxon>
        <taxon>Pezizomycotina</taxon>
        <taxon>Sordariomycetes</taxon>
        <taxon>Hypocreomycetidae</taxon>
        <taxon>Hypocreales</taxon>
        <taxon>Ophiocordycipitaceae</taxon>
        <taxon>Purpureocillium</taxon>
    </lineage>
</organism>
<dbReference type="EMBL" id="JAWRVI010000137">
    <property type="protein sequence ID" value="KAK4074923.1"/>
    <property type="molecule type" value="Genomic_DNA"/>
</dbReference>
<comment type="caution">
    <text evidence="2">The sequence shown here is derived from an EMBL/GenBank/DDBJ whole genome shotgun (WGS) entry which is preliminary data.</text>
</comment>
<dbReference type="Proteomes" id="UP001287286">
    <property type="component" value="Unassembled WGS sequence"/>
</dbReference>
<keyword evidence="3" id="KW-1185">Reference proteome</keyword>
<evidence type="ECO:0000313" key="2">
    <source>
        <dbReference type="EMBL" id="KAK4074923.1"/>
    </source>
</evidence>
<accession>A0ABR0BG00</accession>
<reference evidence="2 3" key="1">
    <citation type="journal article" date="2024" name="Microbiol. Resour. Announc.">
        <title>Genome annotations for the ascomycete fungi Trichoderma harzianum, Trichoderma aggressivum, and Purpureocillium lilacinum.</title>
        <authorList>
            <person name="Beijen E.P.W."/>
            <person name="Ohm R.A."/>
        </authorList>
    </citation>
    <scope>NUCLEOTIDE SEQUENCE [LARGE SCALE GENOMIC DNA]</scope>
    <source>
        <strain evidence="2 3">CBS 150709</strain>
    </source>
</reference>
<feature type="region of interest" description="Disordered" evidence="1">
    <location>
        <begin position="107"/>
        <end position="140"/>
    </location>
</feature>
<feature type="compositionally biased region" description="Basic and acidic residues" evidence="1">
    <location>
        <begin position="128"/>
        <end position="140"/>
    </location>
</feature>
<protein>
    <submittedName>
        <fullName evidence="2">Uncharacterized protein</fullName>
    </submittedName>
</protein>
<feature type="region of interest" description="Disordered" evidence="1">
    <location>
        <begin position="1"/>
        <end position="42"/>
    </location>
</feature>
<feature type="compositionally biased region" description="Polar residues" evidence="1">
    <location>
        <begin position="78"/>
        <end position="88"/>
    </location>
</feature>
<evidence type="ECO:0000313" key="3">
    <source>
        <dbReference type="Proteomes" id="UP001287286"/>
    </source>
</evidence>
<proteinExistence type="predicted"/>
<sequence length="140" mass="14978">MDWRHPAAVRRQTGHSSRVGRKSTGGIPDGLAASRSKTQPGLDEAARLTGGIPHELAASCSRTRPELDEAVGLPGGIPQQNAARTGRSNGDWRHPEWVGGILQQYAGRTGHSSRVGRKSTGGIPDGLAAKRDQNWTKRWG</sequence>
<gene>
    <name evidence="2" type="ORF">Purlil1_12835</name>
</gene>